<proteinExistence type="predicted"/>
<reference evidence="2 3" key="1">
    <citation type="submission" date="2019-01" db="EMBL/GenBank/DDBJ databases">
        <title>The draft genome of Rhizobium sp. 24NR.</title>
        <authorList>
            <person name="Liu L."/>
            <person name="Liang L."/>
            <person name="Shi S."/>
            <person name="Xu L."/>
            <person name="Wang X."/>
            <person name="Li L."/>
            <person name="Zhang X."/>
        </authorList>
    </citation>
    <scope>NUCLEOTIDE SEQUENCE [LARGE SCALE GENOMIC DNA]</scope>
    <source>
        <strain evidence="2 3">24NR</strain>
    </source>
</reference>
<dbReference type="RefSeq" id="WP_128443219.1">
    <property type="nucleotide sequence ID" value="NZ_SBIP01000002.1"/>
</dbReference>
<organism evidence="2 3">
    <name type="scientific">Neorhizobium lilium</name>
    <dbReference type="NCBI Taxonomy" id="2503024"/>
    <lineage>
        <taxon>Bacteria</taxon>
        <taxon>Pseudomonadati</taxon>
        <taxon>Pseudomonadota</taxon>
        <taxon>Alphaproteobacteria</taxon>
        <taxon>Hyphomicrobiales</taxon>
        <taxon>Rhizobiaceae</taxon>
        <taxon>Rhizobium/Agrobacterium group</taxon>
        <taxon>Neorhizobium</taxon>
    </lineage>
</organism>
<protein>
    <submittedName>
        <fullName evidence="2">Uncharacterized protein</fullName>
    </submittedName>
</protein>
<keyword evidence="3" id="KW-1185">Reference proteome</keyword>
<sequence length="92" mass="9465">MSSPAHDAPLTPDDLAVLRRVLDASALATGRKNLAALLVIRLFHSGMTRPQQLAEAINRCIADDDVAGAGIAGHPASGSEQQSSAGGIKTIH</sequence>
<dbReference type="AlphaFoldDB" id="A0A3S3U0T0"/>
<evidence type="ECO:0000313" key="2">
    <source>
        <dbReference type="EMBL" id="RWX79245.1"/>
    </source>
</evidence>
<dbReference type="OrthoDB" id="8283452at2"/>
<feature type="region of interest" description="Disordered" evidence="1">
    <location>
        <begin position="71"/>
        <end position="92"/>
    </location>
</feature>
<gene>
    <name evidence="2" type="ORF">EPK99_11850</name>
</gene>
<comment type="caution">
    <text evidence="2">The sequence shown here is derived from an EMBL/GenBank/DDBJ whole genome shotgun (WGS) entry which is preliminary data.</text>
</comment>
<dbReference type="EMBL" id="SBIP01000002">
    <property type="protein sequence ID" value="RWX79245.1"/>
    <property type="molecule type" value="Genomic_DNA"/>
</dbReference>
<dbReference type="Proteomes" id="UP000287687">
    <property type="component" value="Unassembled WGS sequence"/>
</dbReference>
<evidence type="ECO:0000313" key="3">
    <source>
        <dbReference type="Proteomes" id="UP000287687"/>
    </source>
</evidence>
<evidence type="ECO:0000256" key="1">
    <source>
        <dbReference type="SAM" id="MobiDB-lite"/>
    </source>
</evidence>
<accession>A0A3S3U0T0</accession>
<name>A0A3S3U0T0_9HYPH</name>